<dbReference type="Gene3D" id="3.10.450.50">
    <property type="match status" value="1"/>
</dbReference>
<protein>
    <submittedName>
        <fullName evidence="1">Uncharacterized protein</fullName>
    </submittedName>
</protein>
<proteinExistence type="predicted"/>
<gene>
    <name evidence="1" type="ORF">RAN89_13555</name>
</gene>
<keyword evidence="2" id="KW-1185">Reference proteome</keyword>
<dbReference type="EMBL" id="CP132507">
    <property type="protein sequence ID" value="WNO03932.1"/>
    <property type="molecule type" value="Genomic_DNA"/>
</dbReference>
<evidence type="ECO:0000313" key="1">
    <source>
        <dbReference type="EMBL" id="WNO03932.1"/>
    </source>
</evidence>
<accession>A0ABZ0AYZ6</accession>
<name>A0ABZ0AYZ6_9BURK</name>
<dbReference type="Proteomes" id="UP001302257">
    <property type="component" value="Chromosome"/>
</dbReference>
<sequence length="135" mass="15603">MMSFVRPTTQIRVNQREQELVNAKLGADVAALDNILTDDYNYFELDKMQLLKEDELLIAESKVVVFENIKIIDFRLWPLLGSTYRTSLLLEFYGVFAGKRFAKLRDLNHSWIEVNGILKLKFAYSTGIGIDIEQP</sequence>
<reference evidence="1 2" key="1">
    <citation type="submission" date="2023-08" db="EMBL/GenBank/DDBJ databases">
        <title>Rhodoferax potami sp. nov. and Rhodoferax mekongensis sp. nov., isolated from the Mekong River in Thailand.</title>
        <authorList>
            <person name="Kitikhun S."/>
            <person name="Charoenyingcharoen P."/>
            <person name="Siriarchawattana P."/>
            <person name="Likhitrattanapisal S."/>
            <person name="Nilsakha T."/>
            <person name="Chanpet A."/>
            <person name="Rattanawaree P."/>
            <person name="Ingsriswang S."/>
        </authorList>
    </citation>
    <scope>NUCLEOTIDE SEQUENCE [LARGE SCALE GENOMIC DNA]</scope>
    <source>
        <strain evidence="1 2">TBRC 17307</strain>
    </source>
</reference>
<dbReference type="RefSeq" id="WP_313866803.1">
    <property type="nucleotide sequence ID" value="NZ_CP132507.1"/>
</dbReference>
<organism evidence="1 2">
    <name type="scientific">Rhodoferax mekongensis</name>
    <dbReference type="NCBI Taxonomy" id="3068341"/>
    <lineage>
        <taxon>Bacteria</taxon>
        <taxon>Pseudomonadati</taxon>
        <taxon>Pseudomonadota</taxon>
        <taxon>Betaproteobacteria</taxon>
        <taxon>Burkholderiales</taxon>
        <taxon>Comamonadaceae</taxon>
        <taxon>Rhodoferax</taxon>
    </lineage>
</organism>
<evidence type="ECO:0000313" key="2">
    <source>
        <dbReference type="Proteomes" id="UP001302257"/>
    </source>
</evidence>